<feature type="domain" description="Bacteriophage CI repressor N-terminal" evidence="1">
    <location>
        <begin position="25"/>
        <end position="70"/>
    </location>
</feature>
<accession>A0A5D0RJ43</accession>
<gene>
    <name evidence="2" type="ORF">FVF75_10225</name>
</gene>
<keyword evidence="3" id="KW-1185">Reference proteome</keyword>
<dbReference type="Gene3D" id="1.10.260.40">
    <property type="entry name" value="lambda repressor-like DNA-binding domains"/>
    <property type="match status" value="1"/>
</dbReference>
<dbReference type="GO" id="GO:0045892">
    <property type="term" value="P:negative regulation of DNA-templated transcription"/>
    <property type="evidence" value="ECO:0007669"/>
    <property type="project" value="InterPro"/>
</dbReference>
<reference evidence="2 3" key="1">
    <citation type="submission" date="2019-08" db="EMBL/GenBank/DDBJ databases">
        <title>Identification of a novel species of the genus Boseongicola.</title>
        <authorList>
            <person name="Zhang X.-Q."/>
        </authorList>
    </citation>
    <scope>NUCLEOTIDE SEQUENCE [LARGE SCALE GENOMIC DNA]</scope>
    <source>
        <strain evidence="2 3">HY14</strain>
    </source>
</reference>
<dbReference type="EMBL" id="VSIY01000006">
    <property type="protein sequence ID" value="TYB81472.1"/>
    <property type="molecule type" value="Genomic_DNA"/>
</dbReference>
<dbReference type="InterPro" id="IPR010982">
    <property type="entry name" value="Lambda_DNA-bd_dom_sf"/>
</dbReference>
<protein>
    <submittedName>
        <fullName evidence="2">Bacteriophage CI repressor</fullName>
    </submittedName>
</protein>
<dbReference type="InterPro" id="IPR010744">
    <property type="entry name" value="Phage_CI_N"/>
</dbReference>
<organism evidence="2 3">
    <name type="scientific">Maritimibacter fusiformis</name>
    <dbReference type="NCBI Taxonomy" id="2603819"/>
    <lineage>
        <taxon>Bacteria</taxon>
        <taxon>Pseudomonadati</taxon>
        <taxon>Pseudomonadota</taxon>
        <taxon>Alphaproteobacteria</taxon>
        <taxon>Rhodobacterales</taxon>
        <taxon>Roseobacteraceae</taxon>
        <taxon>Maritimibacter</taxon>
    </lineage>
</organism>
<evidence type="ECO:0000313" key="3">
    <source>
        <dbReference type="Proteomes" id="UP000322080"/>
    </source>
</evidence>
<dbReference type="AlphaFoldDB" id="A0A5D0RJ43"/>
<dbReference type="Pfam" id="PF07022">
    <property type="entry name" value="Phage_CI_repr"/>
    <property type="match status" value="1"/>
</dbReference>
<comment type="caution">
    <text evidence="2">The sequence shown here is derived from an EMBL/GenBank/DDBJ whole genome shotgun (WGS) entry which is preliminary data.</text>
</comment>
<evidence type="ECO:0000313" key="2">
    <source>
        <dbReference type="EMBL" id="TYB81472.1"/>
    </source>
</evidence>
<name>A0A5D0RJ43_9RHOB</name>
<proteinExistence type="predicted"/>
<dbReference type="GO" id="GO:0003677">
    <property type="term" value="F:DNA binding"/>
    <property type="evidence" value="ECO:0007669"/>
    <property type="project" value="InterPro"/>
</dbReference>
<sequence>MSSHVKYARRIVKFQEAFMTETVEAVIERLKKAFHVKTEADLARALMIGQSTISTWKARGRVPERIVRIAAGETTPTLGRAPVSWWGDENIALGLALVRFGRLVCKEISKEDFRASLAIASRPGDFWSLFLQAQKDLRAEAEKTADGKVSSALPIILHDDAADPERSMVRDRETIEAGRSRIEFSDGTKVEL</sequence>
<dbReference type="Proteomes" id="UP000322080">
    <property type="component" value="Unassembled WGS sequence"/>
</dbReference>
<evidence type="ECO:0000259" key="1">
    <source>
        <dbReference type="Pfam" id="PF07022"/>
    </source>
</evidence>